<dbReference type="InterPro" id="IPR022928">
    <property type="entry name" value="RNA_2'-PTrans_KptA"/>
</dbReference>
<dbReference type="AlphaFoldDB" id="A0A017TH71"/>
<name>A0A017TH71_9BACT</name>
<evidence type="ECO:0000313" key="6">
    <source>
        <dbReference type="EMBL" id="EYF08175.1"/>
    </source>
</evidence>
<dbReference type="EC" id="2.7.1.-" evidence="5"/>
<dbReference type="GO" id="GO:0006388">
    <property type="term" value="P:tRNA splicing, via endonucleolytic cleavage and ligation"/>
    <property type="evidence" value="ECO:0007669"/>
    <property type="project" value="UniProtKB-UniRule"/>
</dbReference>
<evidence type="ECO:0000256" key="5">
    <source>
        <dbReference type="HAMAP-Rule" id="MF_00299"/>
    </source>
</evidence>
<dbReference type="InterPro" id="IPR002745">
    <property type="entry name" value="Ptrans_KptA/Tpt1"/>
</dbReference>
<dbReference type="STRING" id="1192034.CAP_5935"/>
<sequence length="176" mass="19157">MIKQSKFLSLVLRHQPKAHGLSLDEHGWAPLDEVIAAANRAGLALTRELVAEIVATSDKKRFALSEDGVSIRAQQGHSVEVDLELVALAPPALLYHGTAARFLASIREQGLLRQSRNHVHLSADVETATKVGGRHGKPVVLTVRSEDMARDGHSFYRSGNGVWLVEAVPVAYLTFP</sequence>
<comment type="function">
    <text evidence="4 5">Removes the 2'-phosphate from RNA via an intermediate in which the phosphate is ADP-ribosylated by NAD followed by a presumed transesterification to release the RNA and generate ADP-ribose 1''-2''-cyclic phosphate (APPR&gt;P). May function as an ADP-ribosylase.</text>
</comment>
<evidence type="ECO:0000256" key="2">
    <source>
        <dbReference type="ARBA" id="ARBA00022679"/>
    </source>
</evidence>
<dbReference type="Gene3D" id="1.10.10.970">
    <property type="entry name" value="RNA 2'-phosphotransferase, Tpt1/KptA family, N-terminal domain"/>
    <property type="match status" value="1"/>
</dbReference>
<evidence type="ECO:0000256" key="3">
    <source>
        <dbReference type="ARBA" id="ARBA00023027"/>
    </source>
</evidence>
<dbReference type="GO" id="GO:0000215">
    <property type="term" value="F:tRNA 2'-phosphotransferase activity"/>
    <property type="evidence" value="ECO:0007669"/>
    <property type="project" value="TreeGrafter"/>
</dbReference>
<proteinExistence type="inferred from homology"/>
<protein>
    <recommendedName>
        <fullName evidence="5">Probable RNA 2'-phosphotransferase</fullName>
        <ecNumber evidence="5">2.7.1.-</ecNumber>
    </recommendedName>
</protein>
<dbReference type="Gene3D" id="3.20.170.30">
    <property type="match status" value="1"/>
</dbReference>
<comment type="caution">
    <text evidence="6">The sequence shown here is derived from an EMBL/GenBank/DDBJ whole genome shotgun (WGS) entry which is preliminary data.</text>
</comment>
<dbReference type="PANTHER" id="PTHR12684">
    <property type="entry name" value="PUTATIVE PHOSPHOTRANSFERASE"/>
    <property type="match status" value="1"/>
</dbReference>
<evidence type="ECO:0000313" key="7">
    <source>
        <dbReference type="Proteomes" id="UP000019678"/>
    </source>
</evidence>
<dbReference type="EMBL" id="ASRX01000005">
    <property type="protein sequence ID" value="EYF08175.1"/>
    <property type="molecule type" value="Genomic_DNA"/>
</dbReference>
<evidence type="ECO:0000256" key="1">
    <source>
        <dbReference type="ARBA" id="ARBA00009836"/>
    </source>
</evidence>
<dbReference type="SUPFAM" id="SSF56399">
    <property type="entry name" value="ADP-ribosylation"/>
    <property type="match status" value="1"/>
</dbReference>
<dbReference type="RefSeq" id="WP_197040981.1">
    <property type="nucleotide sequence ID" value="NZ_ASRX01000005.1"/>
</dbReference>
<dbReference type="NCBIfam" id="NF002014">
    <property type="entry name" value="PRK00819.1-4"/>
    <property type="match status" value="1"/>
</dbReference>
<keyword evidence="7" id="KW-1185">Reference proteome</keyword>
<dbReference type="InterPro" id="IPR042080">
    <property type="entry name" value="RNA_2'-PTrans_N"/>
</dbReference>
<evidence type="ECO:0000256" key="4">
    <source>
        <dbReference type="ARBA" id="ARBA00025212"/>
    </source>
</evidence>
<dbReference type="eggNOG" id="COG1859">
    <property type="taxonomic scope" value="Bacteria"/>
</dbReference>
<gene>
    <name evidence="5" type="primary">kptA</name>
    <name evidence="6" type="ORF">CAP_5935</name>
</gene>
<accession>A0A017TH71</accession>
<dbReference type="Pfam" id="PF01885">
    <property type="entry name" value="PTS_2-RNA"/>
    <property type="match status" value="1"/>
</dbReference>
<dbReference type="Proteomes" id="UP000019678">
    <property type="component" value="Unassembled WGS sequence"/>
</dbReference>
<dbReference type="InterPro" id="IPR042081">
    <property type="entry name" value="RNA_2'-PTrans_C"/>
</dbReference>
<dbReference type="PANTHER" id="PTHR12684:SF2">
    <property type="entry name" value="TRNA 2'-PHOSPHOTRANSFERASE 1"/>
    <property type="match status" value="1"/>
</dbReference>
<comment type="similarity">
    <text evidence="1 5">Belongs to the KptA/TPT1 family.</text>
</comment>
<dbReference type="HAMAP" id="MF_00299">
    <property type="entry name" value="KptA"/>
    <property type="match status" value="1"/>
</dbReference>
<keyword evidence="2 5" id="KW-0808">Transferase</keyword>
<keyword evidence="3 5" id="KW-0520">NAD</keyword>
<dbReference type="GO" id="GO:0003950">
    <property type="term" value="F:NAD+ poly-ADP-ribosyltransferase activity"/>
    <property type="evidence" value="ECO:0007669"/>
    <property type="project" value="InterPro"/>
</dbReference>
<reference evidence="6 7" key="1">
    <citation type="submission" date="2013-05" db="EMBL/GenBank/DDBJ databases">
        <title>Genome assembly of Chondromyces apiculatus DSM 436.</title>
        <authorList>
            <person name="Sharma G."/>
            <person name="Khatri I."/>
            <person name="Kaur C."/>
            <person name="Mayilraj S."/>
            <person name="Subramanian S."/>
        </authorList>
    </citation>
    <scope>NUCLEOTIDE SEQUENCE [LARGE SCALE GENOMIC DNA]</scope>
    <source>
        <strain evidence="6 7">DSM 436</strain>
    </source>
</reference>
<organism evidence="6 7">
    <name type="scientific">Chondromyces apiculatus DSM 436</name>
    <dbReference type="NCBI Taxonomy" id="1192034"/>
    <lineage>
        <taxon>Bacteria</taxon>
        <taxon>Pseudomonadati</taxon>
        <taxon>Myxococcota</taxon>
        <taxon>Polyangia</taxon>
        <taxon>Polyangiales</taxon>
        <taxon>Polyangiaceae</taxon>
        <taxon>Chondromyces</taxon>
    </lineage>
</organism>